<keyword evidence="6" id="KW-0443">Lipid metabolism</keyword>
<keyword evidence="11" id="KW-1185">Reference proteome</keyword>
<evidence type="ECO:0000256" key="1">
    <source>
        <dbReference type="ARBA" id="ARBA00006500"/>
    </source>
</evidence>
<dbReference type="PANTHER" id="PTHR31727">
    <property type="entry name" value="OLEOYL-ACYL CARRIER PROTEIN THIOESTERASE 1, CHLOROPLASTIC"/>
    <property type="match status" value="1"/>
</dbReference>
<evidence type="ECO:0000256" key="5">
    <source>
        <dbReference type="ARBA" id="ARBA00022946"/>
    </source>
</evidence>
<dbReference type="SUPFAM" id="SSF54637">
    <property type="entry name" value="Thioesterase/thiol ester dehydrase-isomerase"/>
    <property type="match status" value="2"/>
</dbReference>
<evidence type="ECO:0000256" key="4">
    <source>
        <dbReference type="ARBA" id="ARBA00022832"/>
    </source>
</evidence>
<keyword evidence="7" id="KW-0275">Fatty acid biosynthesis</keyword>
<accession>A0A347WIB6</accession>
<evidence type="ECO:0000259" key="8">
    <source>
        <dbReference type="Pfam" id="PF01643"/>
    </source>
</evidence>
<keyword evidence="5" id="KW-0809">Transit peptide</keyword>
<evidence type="ECO:0000259" key="9">
    <source>
        <dbReference type="Pfam" id="PF20791"/>
    </source>
</evidence>
<proteinExistence type="inferred from homology"/>
<name>A0A347WIB6_9LACT</name>
<dbReference type="Pfam" id="PF01643">
    <property type="entry name" value="Acyl-ACP_TE"/>
    <property type="match status" value="1"/>
</dbReference>
<feature type="domain" description="Acyl-ACP thioesterase-like C-terminal" evidence="9">
    <location>
        <begin position="213"/>
        <end position="304"/>
    </location>
</feature>
<dbReference type="InterPro" id="IPR049427">
    <property type="entry name" value="Acyl-ACP_TE_C"/>
</dbReference>
<evidence type="ECO:0000256" key="7">
    <source>
        <dbReference type="ARBA" id="ARBA00023160"/>
    </source>
</evidence>
<reference evidence="10 11" key="1">
    <citation type="submission" date="2017-09" db="EMBL/GenBank/DDBJ databases">
        <title>Complete genome sequence of Oxytococcus suis strain ZY16052.</title>
        <authorList>
            <person name="Li F."/>
        </authorList>
    </citation>
    <scope>NUCLEOTIDE SEQUENCE [LARGE SCALE GENOMIC DNA]</scope>
    <source>
        <strain evidence="10 11">ZY16052</strain>
    </source>
</reference>
<evidence type="ECO:0000313" key="10">
    <source>
        <dbReference type="EMBL" id="AXY24823.1"/>
    </source>
</evidence>
<dbReference type="KEGG" id="abae:CL176_01645"/>
<protein>
    <recommendedName>
        <fullName evidence="12">Acyl-ACP thioesterase</fullName>
    </recommendedName>
</protein>
<sequence>MDLYLYLESSFGGSFLAWPKNIMPYVTNTIKLCYNRVSLFMKEGCRLAVVDLSDMRVYSMPFTVDESYILAESGRIDLAKLIHNALVVSGAHDQAVHEKLDDQVKGEADIWVITQYLIHVYKAPKVGDELQITTRVTDGNRFLIRRYFEVLCDGELLMDIHTQYAAINFQTRQMSKVNADLVRQTDLLDDSLPMPAFEKLQRVPDVEGLSRFDYLPQADDIDENQHVNNLVYLRWCYASLAADFTATHTPIKVEVKYGKEILPEDYIHIDTLMQSSASEVVTQHTIHNTSKETVACDVRITWQEINE</sequence>
<evidence type="ECO:0000313" key="11">
    <source>
        <dbReference type="Proteomes" id="UP000263232"/>
    </source>
</evidence>
<dbReference type="Pfam" id="PF20791">
    <property type="entry name" value="Acyl-ACP_TE_C"/>
    <property type="match status" value="1"/>
</dbReference>
<gene>
    <name evidence="10" type="ORF">CL176_01645</name>
</gene>
<dbReference type="Gene3D" id="3.10.129.10">
    <property type="entry name" value="Hotdog Thioesterase"/>
    <property type="match status" value="1"/>
</dbReference>
<keyword evidence="4" id="KW-0276">Fatty acid metabolism</keyword>
<dbReference type="GO" id="GO:0016297">
    <property type="term" value="F:fatty acyl-[ACP] hydrolase activity"/>
    <property type="evidence" value="ECO:0007669"/>
    <property type="project" value="InterPro"/>
</dbReference>
<keyword evidence="2" id="KW-0444">Lipid biosynthesis</keyword>
<evidence type="ECO:0000256" key="3">
    <source>
        <dbReference type="ARBA" id="ARBA00022801"/>
    </source>
</evidence>
<evidence type="ECO:0000256" key="2">
    <source>
        <dbReference type="ARBA" id="ARBA00022516"/>
    </source>
</evidence>
<dbReference type="AlphaFoldDB" id="A0A347WIB6"/>
<evidence type="ECO:0008006" key="12">
    <source>
        <dbReference type="Google" id="ProtNLM"/>
    </source>
</evidence>
<keyword evidence="3" id="KW-0378">Hydrolase</keyword>
<dbReference type="InterPro" id="IPR002864">
    <property type="entry name" value="Acyl-ACP_thioesterase_NHD"/>
</dbReference>
<dbReference type="OrthoDB" id="9801517at2"/>
<dbReference type="InterPro" id="IPR045023">
    <property type="entry name" value="FATA/B"/>
</dbReference>
<dbReference type="PANTHER" id="PTHR31727:SF6">
    <property type="entry name" value="OLEOYL-ACYL CARRIER PROTEIN THIOESTERASE 1, CHLOROPLASTIC"/>
    <property type="match status" value="1"/>
</dbReference>
<dbReference type="EMBL" id="CP023434">
    <property type="protein sequence ID" value="AXY24823.1"/>
    <property type="molecule type" value="Genomic_DNA"/>
</dbReference>
<dbReference type="InterPro" id="IPR029069">
    <property type="entry name" value="HotDog_dom_sf"/>
</dbReference>
<comment type="similarity">
    <text evidence="1">Belongs to the acyl-ACP thioesterase family.</text>
</comment>
<organism evidence="10 11">
    <name type="scientific">Suicoccus acidiformans</name>
    <dbReference type="NCBI Taxonomy" id="2036206"/>
    <lineage>
        <taxon>Bacteria</taxon>
        <taxon>Bacillati</taxon>
        <taxon>Bacillota</taxon>
        <taxon>Bacilli</taxon>
        <taxon>Lactobacillales</taxon>
        <taxon>Aerococcaceae</taxon>
        <taxon>Suicoccus</taxon>
    </lineage>
</organism>
<evidence type="ECO:0000256" key="6">
    <source>
        <dbReference type="ARBA" id="ARBA00023098"/>
    </source>
</evidence>
<feature type="domain" description="Acyl-ACP thioesterase N-terminal hotdog" evidence="8">
    <location>
        <begin position="68"/>
        <end position="183"/>
    </location>
</feature>
<dbReference type="Proteomes" id="UP000263232">
    <property type="component" value="Chromosome"/>
</dbReference>
<dbReference type="GO" id="GO:0000036">
    <property type="term" value="F:acyl carrier activity"/>
    <property type="evidence" value="ECO:0007669"/>
    <property type="project" value="TreeGrafter"/>
</dbReference>